<comment type="caution">
    <text evidence="2">The sequence shown here is derived from an EMBL/GenBank/DDBJ whole genome shotgun (WGS) entry which is preliminary data.</text>
</comment>
<evidence type="ECO:0000313" key="2">
    <source>
        <dbReference type="EMBL" id="KFB76800.1"/>
    </source>
</evidence>
<name>A0A080M8J6_9PROT</name>
<gene>
    <name evidence="2" type="ORF">AW06_002117</name>
</gene>
<evidence type="ECO:0000313" key="3">
    <source>
        <dbReference type="Proteomes" id="UP000021315"/>
    </source>
</evidence>
<evidence type="ECO:0000256" key="1">
    <source>
        <dbReference type="SAM" id="MobiDB-lite"/>
    </source>
</evidence>
<dbReference type="AlphaFoldDB" id="A0A080M8J6"/>
<dbReference type="Proteomes" id="UP000021315">
    <property type="component" value="Unassembled WGS sequence"/>
</dbReference>
<organism evidence="2 3">
    <name type="scientific">Candidatus Accumulibacter cognatus</name>
    <dbReference type="NCBI Taxonomy" id="2954383"/>
    <lineage>
        <taxon>Bacteria</taxon>
        <taxon>Pseudomonadati</taxon>
        <taxon>Pseudomonadota</taxon>
        <taxon>Betaproteobacteria</taxon>
        <taxon>Candidatus Accumulibacter</taxon>
    </lineage>
</organism>
<protein>
    <submittedName>
        <fullName evidence="2">Uncharacterized protein</fullName>
    </submittedName>
</protein>
<reference evidence="2" key="1">
    <citation type="submission" date="2014-02" db="EMBL/GenBank/DDBJ databases">
        <title>Expanding our view of genomic diversity in Candidatus Accumulibacter clades.</title>
        <authorList>
            <person name="Skennerton C.T."/>
            <person name="Barr J.J."/>
            <person name="Slater F.R."/>
            <person name="Bond P.L."/>
            <person name="Tyson G.W."/>
        </authorList>
    </citation>
    <scope>NUCLEOTIDE SEQUENCE [LARGE SCALE GENOMIC DNA]</scope>
</reference>
<sequence>MRTFDLARTDGWIQRQCAGVVQLVESVGEIATGDAHRSLRVIDRCGFEVPFHLCNHLAGLSQQESRLLGGHPILGRIRRADLAGGGQIFADVEPVDQDDSLITEQFFDLAADPGRSVANTVNLGLGAQSQRIDQPLQDGTRFPGTLHRHAGLRNCLALPLCDTDLRFSPVRALRLAGVRSARHGLDNGYHRPSPPSAASRCSMGPPPAGNLPPFIHRPPVR</sequence>
<keyword evidence="3" id="KW-1185">Reference proteome</keyword>
<dbReference type="EMBL" id="JDST02000045">
    <property type="protein sequence ID" value="KFB76800.1"/>
    <property type="molecule type" value="Genomic_DNA"/>
</dbReference>
<accession>A0A080M8J6</accession>
<feature type="region of interest" description="Disordered" evidence="1">
    <location>
        <begin position="183"/>
        <end position="221"/>
    </location>
</feature>
<proteinExistence type="predicted"/>